<name>A0A2I2F8V3_ASPCN</name>
<accession>A0A2I2F8V3</accession>
<gene>
    <name evidence="1" type="ORF">BDW47DRAFT_126741</name>
</gene>
<dbReference type="AlphaFoldDB" id="A0A2I2F8V3"/>
<protein>
    <recommendedName>
        <fullName evidence="3">Hydrophobic surface binding protein A-domain-containing protein</fullName>
    </recommendedName>
</protein>
<dbReference type="GeneID" id="36523758"/>
<evidence type="ECO:0000313" key="2">
    <source>
        <dbReference type="Proteomes" id="UP000234585"/>
    </source>
</evidence>
<organism evidence="1 2">
    <name type="scientific">Aspergillus candidus</name>
    <dbReference type="NCBI Taxonomy" id="41067"/>
    <lineage>
        <taxon>Eukaryota</taxon>
        <taxon>Fungi</taxon>
        <taxon>Dikarya</taxon>
        <taxon>Ascomycota</taxon>
        <taxon>Pezizomycotina</taxon>
        <taxon>Eurotiomycetes</taxon>
        <taxon>Eurotiomycetidae</taxon>
        <taxon>Eurotiales</taxon>
        <taxon>Aspergillaceae</taxon>
        <taxon>Aspergillus</taxon>
        <taxon>Aspergillus subgen. Circumdati</taxon>
    </lineage>
</organism>
<proteinExistence type="predicted"/>
<sequence>MFFKIILTYLTVTLTLNLITLGAAIALPRNINTVLDKLTELGTLEGKVDQELQSWTGEHNAAMPLLMAIQAWGDGMQDTTAAADEIQGPFHEADSKQVKDITVGMGDAMPKTFALFMNKKQVLEEAYLRGVIYFHLKSLLTRTESLADALGERMAEKDRKVMDGVVEDVVDGYENVIDEFEY</sequence>
<dbReference type="EMBL" id="KZ559146">
    <property type="protein sequence ID" value="PLB37062.1"/>
    <property type="molecule type" value="Genomic_DNA"/>
</dbReference>
<dbReference type="RefSeq" id="XP_024671074.1">
    <property type="nucleotide sequence ID" value="XM_024816598.1"/>
</dbReference>
<dbReference type="InterPro" id="IPR021054">
    <property type="entry name" value="Cell_wall_mannoprotein_1"/>
</dbReference>
<dbReference type="GO" id="GO:0005576">
    <property type="term" value="C:extracellular region"/>
    <property type="evidence" value="ECO:0007669"/>
    <property type="project" value="TreeGrafter"/>
</dbReference>
<dbReference type="PANTHER" id="PTHR38123:SF1">
    <property type="entry name" value="HYDROPHOBIC SURFACE BINDING PROTEIN"/>
    <property type="match status" value="1"/>
</dbReference>
<dbReference type="OrthoDB" id="10395611at2759"/>
<dbReference type="Proteomes" id="UP000234585">
    <property type="component" value="Unassembled WGS sequence"/>
</dbReference>
<reference evidence="1 2" key="1">
    <citation type="submission" date="2017-12" db="EMBL/GenBank/DDBJ databases">
        <authorList>
            <consortium name="DOE Joint Genome Institute"/>
            <person name="Haridas S."/>
            <person name="Kjaerbolling I."/>
            <person name="Vesth T.C."/>
            <person name="Frisvad J.C."/>
            <person name="Nybo J.L."/>
            <person name="Theobald S."/>
            <person name="Kuo A."/>
            <person name="Bowyer P."/>
            <person name="Matsuda Y."/>
            <person name="Mondo S."/>
            <person name="Lyhne E.K."/>
            <person name="Kogle M.E."/>
            <person name="Clum A."/>
            <person name="Lipzen A."/>
            <person name="Salamov A."/>
            <person name="Ngan C.Y."/>
            <person name="Daum C."/>
            <person name="Chiniquy J."/>
            <person name="Barry K."/>
            <person name="LaButti K."/>
            <person name="Simmons B.A."/>
            <person name="Magnuson J.K."/>
            <person name="Mortensen U.H."/>
            <person name="Larsen T.O."/>
            <person name="Grigoriev I.V."/>
            <person name="Baker S.E."/>
            <person name="Andersen M.R."/>
            <person name="Nordberg H.P."/>
            <person name="Cantor M.N."/>
            <person name="Hua S.X."/>
        </authorList>
    </citation>
    <scope>NUCLEOTIDE SEQUENCE [LARGE SCALE GENOMIC DNA]</scope>
    <source>
        <strain evidence="1 2">CBS 102.13</strain>
    </source>
</reference>
<keyword evidence="2" id="KW-1185">Reference proteome</keyword>
<evidence type="ECO:0008006" key="3">
    <source>
        <dbReference type="Google" id="ProtNLM"/>
    </source>
</evidence>
<dbReference type="Pfam" id="PF12296">
    <property type="entry name" value="HsbA"/>
    <property type="match status" value="1"/>
</dbReference>
<dbReference type="PANTHER" id="PTHR38123">
    <property type="entry name" value="CELL WALL SERINE-THREONINE-RICH GALACTOMANNOPROTEIN MP1 (AFU_ORTHOLOGUE AFUA_4G03240)"/>
    <property type="match status" value="1"/>
</dbReference>
<evidence type="ECO:0000313" key="1">
    <source>
        <dbReference type="EMBL" id="PLB37062.1"/>
    </source>
</evidence>